<reference evidence="3" key="1">
    <citation type="submission" date="2017-01" db="EMBL/GenBank/DDBJ databases">
        <authorList>
            <person name="Wang Y."/>
            <person name="White M."/>
            <person name="Kvist S."/>
            <person name="Moncalvo J.-M."/>
        </authorList>
    </citation>
    <scope>NUCLEOTIDE SEQUENCE [LARGE SCALE GENOMIC DNA]</scope>
    <source>
        <strain evidence="3">COL-18-3</strain>
    </source>
</reference>
<comment type="caution">
    <text evidence="2">The sequence shown here is derived from an EMBL/GenBank/DDBJ whole genome shotgun (WGS) entry which is preliminary data.</text>
</comment>
<feature type="compositionally biased region" description="Acidic residues" evidence="1">
    <location>
        <begin position="637"/>
        <end position="658"/>
    </location>
</feature>
<feature type="compositionally biased region" description="Polar residues" evidence="1">
    <location>
        <begin position="172"/>
        <end position="183"/>
    </location>
</feature>
<feature type="region of interest" description="Disordered" evidence="1">
    <location>
        <begin position="93"/>
        <end position="193"/>
    </location>
</feature>
<dbReference type="Gene3D" id="1.10.10.2670">
    <property type="entry name" value="E3 ubiquitin-protein ligase"/>
    <property type="match status" value="1"/>
</dbReference>
<evidence type="ECO:0000313" key="2">
    <source>
        <dbReference type="EMBL" id="OMH85307.1"/>
    </source>
</evidence>
<dbReference type="InterPro" id="IPR036390">
    <property type="entry name" value="WH_DNA-bd_sf"/>
</dbReference>
<proteinExistence type="predicted"/>
<dbReference type="InterPro" id="IPR042065">
    <property type="entry name" value="E3_ELL-like"/>
</dbReference>
<feature type="compositionally biased region" description="Basic and acidic residues" evidence="1">
    <location>
        <begin position="605"/>
        <end position="636"/>
    </location>
</feature>
<evidence type="ECO:0000256" key="1">
    <source>
        <dbReference type="SAM" id="MobiDB-lite"/>
    </source>
</evidence>
<feature type="compositionally biased region" description="Basic and acidic residues" evidence="1">
    <location>
        <begin position="110"/>
        <end position="134"/>
    </location>
</feature>
<dbReference type="AlphaFoldDB" id="A0A1R1PWK6"/>
<evidence type="ECO:0000313" key="3">
    <source>
        <dbReference type="Proteomes" id="UP000188320"/>
    </source>
</evidence>
<feature type="compositionally biased region" description="Basic and acidic residues" evidence="1">
    <location>
        <begin position="659"/>
        <end position="705"/>
    </location>
</feature>
<feature type="compositionally biased region" description="Polar residues" evidence="1">
    <location>
        <begin position="917"/>
        <end position="944"/>
    </location>
</feature>
<name>A0A1R1PWK6_ZANCU</name>
<protein>
    <submittedName>
        <fullName evidence="2">Uncharacterized protein</fullName>
    </submittedName>
</protein>
<feature type="compositionally biased region" description="Acidic residues" evidence="1">
    <location>
        <begin position="772"/>
        <end position="786"/>
    </location>
</feature>
<sequence length="1272" mass="142688">MELQNSDRGITGFFKVQEDKLNFRMKPEKTLNKIVFSGPSLEEAVEGRTYVESSKTKQIWRRRGEIQGAMLVSKTVGDRAESLLKKRTQIRKTKVVKEPRGAKSKRKSVKYPEEDPHTSDWEREEARRLEKALEESILEEENNQSSLTGGGSDSDEFEEVSIDPNELESLINEYSENSQSPQSVSEKKEEIEEELVVEKCGNPLLIQDSLLKSQSVKNRQKLEKASRENSSTDESSKDKEKTLVHILALGPATLESIKSASKYDEYTINSILPRISNPVGERYRLKPENYATVDIWKWPKYTYREREKAAEQASRAMDLLGVPQHAKEREFINPPNVETGGGKAGSLQRQASSGTDTEYIGSVVSVVSKEPRMAEKEPVGRTESKQVTPMVVKSLSLGNTTQAQKRYSTVGVGNISLARKIGIRVKADSVKKGVSGIRKKTTTRGTTEGLEKTNSNKGSKSSSISPVEGRAIQLHQRSDSQRISSEKTSESGFSEFKNISQKAVKYETPSFSTNTIDDSSSKSSSEKTDLGHVAHNKPAYSHKLSEQTQKGSDPMTAHYEGRERQTLVDTRDIGSRSPEKRKASPSAQERSDKKAKISTVGVLDMSKKWSDLGRSSNEKHESSDQGEVHTRNRERREEEDDHNFEEEFIIIGEEEEGKEEGKNQEKSEEKSEDKGKDKGEEKGEEEERSKQKDEEEERSEEKDEEKGEEGEEEGEEEVKKPYVRQNQEKTLESEVDVPAPHDLHVSTPIKTGISDDIEAENKPNKYATPGYEYEEGEATDDGEYYETDTQQKKSEEYNVNNNSNNSNSNNASNAYYRSDSYYKNTGSTHSSNDSKSLNTFTSYKFPSSADSGRAREGSYYRNYKAQGGTVQPSAYRTREYSHGHSVSSYGSARNERKHTYHTGSNSLHSVSRGYGGNYQSPTNVGSSRQLKFNNSPEPVLNTPKTSTDTLSYQLLLKNSASIPSPLINQDDDCNMAVDQVYHAKTQSVSNAATPLNNTYASSTLTKFKRSEREDSINEYQSLWRKLEELQLQRSRVLMPLNSQWNSANNQFKKELRSLCLSTRHTFGSSGSDSSGPSPSDSSLYFDKLASYLVPYIANNTRDSAFLFSELKAYLLSSCTFLSLEQLYYRKKTTPDQLSAAASLQLDPLSGASSTYADCQLYIVGDSRDTLYLCGYKPLGQHVPASHHNQDPLGFNLPASGATVQQPTVHGSYEGLSSTPHVNLPTVFRPLLPSENLIWTLSNKILEISNKYWSDSVRKDTRRLLYLHEQLAL</sequence>
<feature type="compositionally biased region" description="Low complexity" evidence="1">
    <location>
        <begin position="797"/>
        <end position="814"/>
    </location>
</feature>
<feature type="compositionally biased region" description="Basic and acidic residues" evidence="1">
    <location>
        <begin position="559"/>
        <end position="582"/>
    </location>
</feature>
<feature type="compositionally biased region" description="Low complexity" evidence="1">
    <location>
        <begin position="443"/>
        <end position="465"/>
    </location>
</feature>
<feature type="region of interest" description="Disordered" evidence="1">
    <location>
        <begin position="217"/>
        <end position="241"/>
    </location>
</feature>
<keyword evidence="3" id="KW-1185">Reference proteome</keyword>
<feature type="region of interest" description="Disordered" evidence="1">
    <location>
        <begin position="862"/>
        <end position="944"/>
    </location>
</feature>
<feature type="compositionally biased region" description="Acidic residues" evidence="1">
    <location>
        <begin position="706"/>
        <end position="716"/>
    </location>
</feature>
<accession>A0A1R1PWK6</accession>
<dbReference type="SUPFAM" id="SSF46785">
    <property type="entry name" value="Winged helix' DNA-binding domain"/>
    <property type="match status" value="1"/>
</dbReference>
<dbReference type="EMBL" id="LSSK01000095">
    <property type="protein sequence ID" value="OMH85307.1"/>
    <property type="molecule type" value="Genomic_DNA"/>
</dbReference>
<dbReference type="OrthoDB" id="2587563at2759"/>
<organism evidence="2 3">
    <name type="scientific">Zancudomyces culisetae</name>
    <name type="common">Gut fungus</name>
    <name type="synonym">Smittium culisetae</name>
    <dbReference type="NCBI Taxonomy" id="1213189"/>
    <lineage>
        <taxon>Eukaryota</taxon>
        <taxon>Fungi</taxon>
        <taxon>Fungi incertae sedis</taxon>
        <taxon>Zoopagomycota</taxon>
        <taxon>Kickxellomycotina</taxon>
        <taxon>Harpellomycetes</taxon>
        <taxon>Harpellales</taxon>
        <taxon>Legeriomycetaceae</taxon>
        <taxon>Zancudomyces</taxon>
    </lineage>
</organism>
<feature type="region of interest" description="Disordered" evidence="1">
    <location>
        <begin position="332"/>
        <end position="354"/>
    </location>
</feature>
<feature type="compositionally biased region" description="Basic and acidic residues" evidence="1">
    <location>
        <begin position="476"/>
        <end position="489"/>
    </location>
</feature>
<gene>
    <name evidence="2" type="ORF">AX774_g1153</name>
</gene>
<feature type="region of interest" description="Disordered" evidence="1">
    <location>
        <begin position="429"/>
        <end position="494"/>
    </location>
</feature>
<feature type="region of interest" description="Disordered" evidence="1">
    <location>
        <begin position="511"/>
        <end position="814"/>
    </location>
</feature>
<dbReference type="Proteomes" id="UP000188320">
    <property type="component" value="Unassembled WGS sequence"/>
</dbReference>